<dbReference type="PANTHER" id="PTHR34382">
    <property type="entry name" value="PTS SYSTEM N,N'-DIACETYLCHITOBIOSE-SPECIFIC EIIA COMPONENT"/>
    <property type="match status" value="1"/>
</dbReference>
<dbReference type="CDD" id="cd00215">
    <property type="entry name" value="PTS_IIA_lac"/>
    <property type="match status" value="1"/>
</dbReference>
<keyword evidence="7" id="KW-1185">Reference proteome</keyword>
<reference evidence="6 7" key="1">
    <citation type="submission" date="2020-04" db="EMBL/GenBank/DDBJ databases">
        <title>Plant growth promoting and environmental Bacillus: genomic and epigenetic comparison.</title>
        <authorList>
            <person name="Reva O.N."/>
            <person name="Lutz S."/>
            <person name="Ahrens C.H."/>
        </authorList>
    </citation>
    <scope>NUCLEOTIDE SEQUENCE [LARGE SCALE GENOMIC DNA]</scope>
    <source>
        <strain evidence="6 7">UCMB5075</strain>
    </source>
</reference>
<dbReference type="PROSITE" id="PS51095">
    <property type="entry name" value="PTS_EIIA_TYPE_3"/>
    <property type="match status" value="1"/>
</dbReference>
<name>A0ABX6LTM6_BACMO</name>
<dbReference type="PIRSF" id="PIRSF000699">
    <property type="entry name" value="PTS_IILac_III"/>
    <property type="match status" value="1"/>
</dbReference>
<keyword evidence="1" id="KW-0813">Transport</keyword>
<sequence length="111" mass="12381">MMEHIKIADLTDEQISFQLILHSGNARSCIIQSLRAYKEGNRGEADALIAQAEDALSAAHDIHFQMIQKESSGEAANFSLLLMHAEDHLMSTLTMKELVKELLGIFKTKNL</sequence>
<dbReference type="Proteomes" id="UP000501048">
    <property type="component" value="Chromosome"/>
</dbReference>
<dbReference type="EMBL" id="CP051464">
    <property type="protein sequence ID" value="QJC95126.1"/>
    <property type="molecule type" value="Genomic_DNA"/>
</dbReference>
<dbReference type="InterPro" id="IPR036542">
    <property type="entry name" value="PTS_IIA_lac/cel_sf"/>
</dbReference>
<evidence type="ECO:0000256" key="4">
    <source>
        <dbReference type="ARBA" id="ARBA00022683"/>
    </source>
</evidence>
<dbReference type="InterPro" id="IPR003188">
    <property type="entry name" value="PTS_IIA_lac/cel"/>
</dbReference>
<proteinExistence type="predicted"/>
<gene>
    <name evidence="6" type="primary">gmuA</name>
    <name evidence="6" type="ORF">HC660_06220</name>
</gene>
<dbReference type="PANTHER" id="PTHR34382:SF10">
    <property type="entry name" value="PTS SYSTEM OLIGO-BETA-MANNOSIDE-SPECIFIC EIIA COMPONENT"/>
    <property type="match status" value="1"/>
</dbReference>
<keyword evidence="3" id="KW-0808">Transferase</keyword>
<evidence type="ECO:0000256" key="3">
    <source>
        <dbReference type="ARBA" id="ARBA00022679"/>
    </source>
</evidence>
<keyword evidence="2" id="KW-0762">Sugar transport</keyword>
<evidence type="ECO:0000256" key="5">
    <source>
        <dbReference type="PROSITE-ProRule" id="PRU00418"/>
    </source>
</evidence>
<evidence type="ECO:0000313" key="7">
    <source>
        <dbReference type="Proteomes" id="UP000501048"/>
    </source>
</evidence>
<keyword evidence="4" id="KW-0598">Phosphotransferase system</keyword>
<evidence type="ECO:0000256" key="1">
    <source>
        <dbReference type="ARBA" id="ARBA00022448"/>
    </source>
</evidence>
<dbReference type="Pfam" id="PF02255">
    <property type="entry name" value="PTS_IIA"/>
    <property type="match status" value="1"/>
</dbReference>
<evidence type="ECO:0000313" key="6">
    <source>
        <dbReference type="EMBL" id="QJC95126.1"/>
    </source>
</evidence>
<evidence type="ECO:0000256" key="2">
    <source>
        <dbReference type="ARBA" id="ARBA00022597"/>
    </source>
</evidence>
<accession>A0ABX6LTM6</accession>
<protein>
    <submittedName>
        <fullName evidence="6">PTS system, cellobiose-specific IIA component</fullName>
    </submittedName>
</protein>
<organism evidence="6 7">
    <name type="scientific">Bacillus mojavensis</name>
    <dbReference type="NCBI Taxonomy" id="72360"/>
    <lineage>
        <taxon>Bacteria</taxon>
        <taxon>Bacillati</taxon>
        <taxon>Bacillota</taxon>
        <taxon>Bacilli</taxon>
        <taxon>Bacillales</taxon>
        <taxon>Bacillaceae</taxon>
        <taxon>Bacillus</taxon>
    </lineage>
</organism>
<dbReference type="Gene3D" id="1.20.58.80">
    <property type="entry name" value="Phosphotransferase system, lactose/cellobiose-type IIA subunit"/>
    <property type="match status" value="1"/>
</dbReference>
<feature type="modified residue" description="Phosphohistidine; by HPr" evidence="5">
    <location>
        <position position="84"/>
    </location>
</feature>
<dbReference type="SUPFAM" id="SSF46973">
    <property type="entry name" value="Enzyme IIa from lactose specific PTS, IIa-lac"/>
    <property type="match status" value="1"/>
</dbReference>